<dbReference type="Pfam" id="PF01844">
    <property type="entry name" value="HNH"/>
    <property type="match status" value="1"/>
</dbReference>
<keyword evidence="2" id="KW-0378">Hydrolase</keyword>
<gene>
    <name evidence="2" type="ORF">KQ878_02285</name>
</gene>
<comment type="caution">
    <text evidence="2">The sequence shown here is derived from an EMBL/GenBank/DDBJ whole genome shotgun (WGS) entry which is preliminary data.</text>
</comment>
<feature type="domain" description="HNH" evidence="1">
    <location>
        <begin position="44"/>
        <end position="76"/>
    </location>
</feature>
<dbReference type="RefSeq" id="WP_216505478.1">
    <property type="nucleotide sequence ID" value="NZ_JAHMHJ010000002.1"/>
</dbReference>
<dbReference type="EMBL" id="JAHMHK010000003">
    <property type="protein sequence ID" value="MBU4693701.1"/>
    <property type="molecule type" value="Genomic_DNA"/>
</dbReference>
<keyword evidence="2" id="KW-0255">Endonuclease</keyword>
<accession>A0ABS6DRU0</accession>
<name>A0ABS6DRU0_9MOLU</name>
<keyword evidence="2" id="KW-0540">Nuclease</keyword>
<dbReference type="InterPro" id="IPR002711">
    <property type="entry name" value="HNH"/>
</dbReference>
<sequence length="119" mass="13904">MNNNINKDIALQIWHFYYGTKTTVSDYAGRKIVKSAYNDRNSLYGWNIDHKIPLSKGGKTTYGNCCPINLRSNEIKANQSTWIEEDDSIWQVKKVEPLEYKNKDGSIIKEKQYNYFKLS</sequence>
<evidence type="ECO:0000313" key="2">
    <source>
        <dbReference type="EMBL" id="MBU4693701.1"/>
    </source>
</evidence>
<evidence type="ECO:0000259" key="1">
    <source>
        <dbReference type="Pfam" id="PF01844"/>
    </source>
</evidence>
<keyword evidence="3" id="KW-1185">Reference proteome</keyword>
<organism evidence="2 3">
    <name type="scientific">Mycoplasma zalophidermidis</name>
    <dbReference type="NCBI Taxonomy" id="398174"/>
    <lineage>
        <taxon>Bacteria</taxon>
        <taxon>Bacillati</taxon>
        <taxon>Mycoplasmatota</taxon>
        <taxon>Mollicutes</taxon>
        <taxon>Mycoplasmataceae</taxon>
        <taxon>Mycoplasma</taxon>
    </lineage>
</organism>
<dbReference type="Proteomes" id="UP000812267">
    <property type="component" value="Unassembled WGS sequence"/>
</dbReference>
<evidence type="ECO:0000313" key="3">
    <source>
        <dbReference type="Proteomes" id="UP000812267"/>
    </source>
</evidence>
<reference evidence="2" key="1">
    <citation type="submission" date="2021-06" db="EMBL/GenBank/DDBJ databases">
        <title>Novel Mycoplasma species detected in California sea lions (Zalophus californianus) from the USA.</title>
        <authorList>
            <person name="Volokhov D.V."/>
            <person name="Furtak V.A."/>
            <person name="Zagorodnyaya T.A."/>
        </authorList>
    </citation>
    <scope>NUCLEOTIDE SEQUENCE [LARGE SCALE GENOMIC DNA]</scope>
    <source>
        <strain evidence="2">CSL 4779</strain>
    </source>
</reference>
<dbReference type="GO" id="GO:0004519">
    <property type="term" value="F:endonuclease activity"/>
    <property type="evidence" value="ECO:0007669"/>
    <property type="project" value="UniProtKB-KW"/>
</dbReference>
<protein>
    <submittedName>
        <fullName evidence="2">HNH endonuclease</fullName>
    </submittedName>
</protein>
<proteinExistence type="predicted"/>